<name>A0A0A2GRY8_9FLAO</name>
<dbReference type="PATRIC" id="fig|1300343.5.peg.2592"/>
<keyword evidence="3" id="KW-1185">Reference proteome</keyword>
<evidence type="ECO:0000313" key="3">
    <source>
        <dbReference type="Proteomes" id="UP000030140"/>
    </source>
</evidence>
<sequence>MKRLLYLILLIVISCSSTSQLPRPEIQSEIPASKLNSNGIAAINPNYKNSYFRLLPYLFFNESSTFNEIQGDFYNVKFNANSNLNIMPGFRSEYGNYKNSLIVLIAMSETSTLPIKDIPISVESSKNGAFKQEKLIGNNQINKSQQRVLFVKKLELENRFDVLNKINDDVITVKIGEQVYTFLNPEIKLD</sequence>
<keyword evidence="1" id="KW-0732">Signal</keyword>
<feature type="chain" id="PRO_5001987745" evidence="1">
    <location>
        <begin position="20"/>
        <end position="190"/>
    </location>
</feature>
<reference evidence="2 3" key="1">
    <citation type="submission" date="2014-10" db="EMBL/GenBank/DDBJ databases">
        <title>Draft genome sequence of the proteorhodopsin-containing marine bacterium Dokdonia donghaensis.</title>
        <authorList>
            <person name="Gomez-Consarnau L."/>
            <person name="Gonzalez J.M."/>
            <person name="Riedel T."/>
            <person name="Jaenicke S."/>
            <person name="Wagner-Doebler I."/>
            <person name="Fuhrman J.A."/>
        </authorList>
    </citation>
    <scope>NUCLEOTIDE SEQUENCE [LARGE SCALE GENOMIC DNA]</scope>
    <source>
        <strain evidence="2 3">DSW-1</strain>
    </source>
</reference>
<evidence type="ECO:0000256" key="1">
    <source>
        <dbReference type="SAM" id="SignalP"/>
    </source>
</evidence>
<gene>
    <name evidence="2" type="ORF">NV36_03895</name>
</gene>
<feature type="signal peptide" evidence="1">
    <location>
        <begin position="1"/>
        <end position="19"/>
    </location>
</feature>
<dbReference type="Proteomes" id="UP000030140">
    <property type="component" value="Unassembled WGS sequence"/>
</dbReference>
<protein>
    <submittedName>
        <fullName evidence="2">Uncharacterized protein</fullName>
    </submittedName>
</protein>
<dbReference type="KEGG" id="ddo:I597_2552"/>
<dbReference type="OrthoDB" id="1435639at2"/>
<comment type="caution">
    <text evidence="2">The sequence shown here is derived from an EMBL/GenBank/DDBJ whole genome shotgun (WGS) entry which is preliminary data.</text>
</comment>
<accession>A0A0A2GRY8</accession>
<dbReference type="RefSeq" id="WP_035325078.1">
    <property type="nucleotide sequence ID" value="NZ_CP015125.1"/>
</dbReference>
<dbReference type="PROSITE" id="PS51257">
    <property type="entry name" value="PROKAR_LIPOPROTEIN"/>
    <property type="match status" value="1"/>
</dbReference>
<dbReference type="AlphaFoldDB" id="A0A0A2GRY8"/>
<dbReference type="EMBL" id="JSAQ01000001">
    <property type="protein sequence ID" value="KGO06064.1"/>
    <property type="molecule type" value="Genomic_DNA"/>
</dbReference>
<organism evidence="2 3">
    <name type="scientific">Dokdonia donghaensis DSW-1</name>
    <dbReference type="NCBI Taxonomy" id="1300343"/>
    <lineage>
        <taxon>Bacteria</taxon>
        <taxon>Pseudomonadati</taxon>
        <taxon>Bacteroidota</taxon>
        <taxon>Flavobacteriia</taxon>
        <taxon>Flavobacteriales</taxon>
        <taxon>Flavobacteriaceae</taxon>
        <taxon>Dokdonia</taxon>
    </lineage>
</organism>
<evidence type="ECO:0000313" key="2">
    <source>
        <dbReference type="EMBL" id="KGO06064.1"/>
    </source>
</evidence>
<proteinExistence type="predicted"/>